<keyword evidence="4 9" id="KW-0479">Metal-binding</keyword>
<dbReference type="GO" id="GO:0046872">
    <property type="term" value="F:metal ion binding"/>
    <property type="evidence" value="ECO:0007669"/>
    <property type="project" value="UniProtKB-KW"/>
</dbReference>
<dbReference type="Pfam" id="PF01242">
    <property type="entry name" value="PTPS"/>
    <property type="match status" value="1"/>
</dbReference>
<comment type="caution">
    <text evidence="12">The sequence shown here is derived from an EMBL/GenBank/DDBJ whole genome shotgun (WGS) entry which is preliminary data.</text>
</comment>
<feature type="binding site" evidence="11">
    <location>
        <position position="32"/>
    </location>
    <ligand>
        <name>Zn(2+)</name>
        <dbReference type="ChEBI" id="CHEBI:29105"/>
    </ligand>
</feature>
<feature type="active site" description="Proton acceptor" evidence="10">
    <location>
        <position position="26"/>
    </location>
</feature>
<keyword evidence="13" id="KW-1185">Reference proteome</keyword>
<evidence type="ECO:0000256" key="7">
    <source>
        <dbReference type="ARBA" id="ARBA00023239"/>
    </source>
</evidence>
<evidence type="ECO:0000256" key="9">
    <source>
        <dbReference type="PIRNR" id="PIRNR006113"/>
    </source>
</evidence>
<keyword evidence="6 9" id="KW-0862">Zinc</keyword>
<sequence>MRCRLVKDYRFEAAQTLPSLPGNHKCKKMHGHSFKVEIAVEGEVDPKIGWVYDHAEISRAMNPLLEQLDHSYLNEIEGLENPTIEIMAAWLWKKLAPQLPGLCEIVIHETPTARCVFRGEF</sequence>
<dbReference type="AlphaFoldDB" id="A0A366H2P9"/>
<comment type="pathway">
    <text evidence="1 9">Purine metabolism; 7-cyano-7-deazaguanine biosynthesis.</text>
</comment>
<proteinExistence type="inferred from homology"/>
<dbReference type="FunFam" id="3.30.479.10:FF:000001">
    <property type="entry name" value="6-carboxy-5,6,7,8-tetrahydropterin synthase"/>
    <property type="match status" value="1"/>
</dbReference>
<evidence type="ECO:0000256" key="3">
    <source>
        <dbReference type="ARBA" id="ARBA00018141"/>
    </source>
</evidence>
<dbReference type="NCBIfam" id="TIGR03367">
    <property type="entry name" value="queuosine_QueD"/>
    <property type="match status" value="1"/>
</dbReference>
<dbReference type="Gene3D" id="3.30.479.10">
    <property type="entry name" value="6-pyruvoyl tetrahydropterin synthase/QueD"/>
    <property type="match status" value="1"/>
</dbReference>
<evidence type="ECO:0000256" key="10">
    <source>
        <dbReference type="PIRSR" id="PIRSR006113-1"/>
    </source>
</evidence>
<keyword evidence="7 9" id="KW-0456">Lyase</keyword>
<dbReference type="PANTHER" id="PTHR12589">
    <property type="entry name" value="PYRUVOYL TETRAHYDROBIOPTERIN SYNTHASE"/>
    <property type="match status" value="1"/>
</dbReference>
<dbReference type="RefSeq" id="WP_113962098.1">
    <property type="nucleotide sequence ID" value="NZ_QNRR01000019.1"/>
</dbReference>
<evidence type="ECO:0000256" key="4">
    <source>
        <dbReference type="ARBA" id="ARBA00022723"/>
    </source>
</evidence>
<evidence type="ECO:0000256" key="2">
    <source>
        <dbReference type="ARBA" id="ARBA00008900"/>
    </source>
</evidence>
<evidence type="ECO:0000256" key="8">
    <source>
        <dbReference type="ARBA" id="ARBA00048807"/>
    </source>
</evidence>
<evidence type="ECO:0000256" key="5">
    <source>
        <dbReference type="ARBA" id="ARBA00022785"/>
    </source>
</evidence>
<feature type="active site" description="Charge relay system" evidence="10">
    <location>
        <position position="109"/>
    </location>
</feature>
<dbReference type="GO" id="GO:0070497">
    <property type="term" value="F:6-carboxytetrahydropterin synthase activity"/>
    <property type="evidence" value="ECO:0007669"/>
    <property type="project" value="UniProtKB-EC"/>
</dbReference>
<dbReference type="SUPFAM" id="SSF55620">
    <property type="entry name" value="Tetrahydrobiopterin biosynthesis enzymes-like"/>
    <property type="match status" value="1"/>
</dbReference>
<dbReference type="InterPro" id="IPR038418">
    <property type="entry name" value="6-PTP_synth/QueD_sf"/>
</dbReference>
<evidence type="ECO:0000256" key="6">
    <source>
        <dbReference type="ARBA" id="ARBA00022833"/>
    </source>
</evidence>
<evidence type="ECO:0000256" key="1">
    <source>
        <dbReference type="ARBA" id="ARBA00005061"/>
    </source>
</evidence>
<dbReference type="UniPathway" id="UPA00391"/>
<name>A0A366H2P9_9BACT</name>
<evidence type="ECO:0000313" key="12">
    <source>
        <dbReference type="EMBL" id="RBP35839.1"/>
    </source>
</evidence>
<keyword evidence="5 9" id="KW-0671">Queuosine biosynthesis</keyword>
<dbReference type="Proteomes" id="UP000253426">
    <property type="component" value="Unassembled WGS sequence"/>
</dbReference>
<dbReference type="OrthoDB" id="9804698at2"/>
<comment type="similarity">
    <text evidence="2 9">Belongs to the PTPS family. QueD subfamily.</text>
</comment>
<dbReference type="PANTHER" id="PTHR12589:SF7">
    <property type="entry name" value="6-PYRUVOYL TETRAHYDROBIOPTERIN SYNTHASE"/>
    <property type="match status" value="1"/>
</dbReference>
<dbReference type="EC" id="4.-.-.-" evidence="9"/>
<comment type="cofactor">
    <cofactor evidence="9 11">
        <name>Zn(2+)</name>
        <dbReference type="ChEBI" id="CHEBI:29105"/>
    </cofactor>
    <text evidence="9 11">Binds 1 zinc ion per subunit.</text>
</comment>
<protein>
    <recommendedName>
        <fullName evidence="3 9">6-carboxy-5,6,7,8-tetrahydropterin synthase</fullName>
        <ecNumber evidence="9">4.-.-.-</ecNumber>
    </recommendedName>
</protein>
<comment type="catalytic activity">
    <reaction evidence="8 9">
        <text>7,8-dihydroneopterin 3'-triphosphate + H2O = 6-carboxy-5,6,7,8-tetrahydropterin + triphosphate + acetaldehyde + 2 H(+)</text>
        <dbReference type="Rhea" id="RHEA:27966"/>
        <dbReference type="ChEBI" id="CHEBI:15343"/>
        <dbReference type="ChEBI" id="CHEBI:15377"/>
        <dbReference type="ChEBI" id="CHEBI:15378"/>
        <dbReference type="ChEBI" id="CHEBI:18036"/>
        <dbReference type="ChEBI" id="CHEBI:58462"/>
        <dbReference type="ChEBI" id="CHEBI:61032"/>
        <dbReference type="EC" id="4.1.2.50"/>
    </reaction>
</comment>
<dbReference type="InterPro" id="IPR007115">
    <property type="entry name" value="6-PTP_synth/QueD"/>
</dbReference>
<feature type="binding site" evidence="11">
    <location>
        <position position="30"/>
    </location>
    <ligand>
        <name>Zn(2+)</name>
        <dbReference type="ChEBI" id="CHEBI:29105"/>
    </ligand>
</feature>
<evidence type="ECO:0000313" key="13">
    <source>
        <dbReference type="Proteomes" id="UP000253426"/>
    </source>
</evidence>
<dbReference type="PIRSF" id="PIRSF006113">
    <property type="entry name" value="PTP_synth"/>
    <property type="match status" value="1"/>
</dbReference>
<reference evidence="12 13" key="1">
    <citation type="submission" date="2018-06" db="EMBL/GenBank/DDBJ databases">
        <title>Genomic Encyclopedia of Type Strains, Phase IV (KMG-IV): sequencing the most valuable type-strain genomes for metagenomic binning, comparative biology and taxonomic classification.</title>
        <authorList>
            <person name="Goeker M."/>
        </authorList>
    </citation>
    <scope>NUCLEOTIDE SEQUENCE [LARGE SCALE GENOMIC DNA]</scope>
    <source>
        <strain evidence="12 13">DSM 25532</strain>
    </source>
</reference>
<accession>A0A366H2P9</accession>
<gene>
    <name evidence="12" type="ORF">DES53_1195</name>
</gene>
<dbReference type="EMBL" id="QNRR01000019">
    <property type="protein sequence ID" value="RBP35839.1"/>
    <property type="molecule type" value="Genomic_DNA"/>
</dbReference>
<organism evidence="12 13">
    <name type="scientific">Roseimicrobium gellanilyticum</name>
    <dbReference type="NCBI Taxonomy" id="748857"/>
    <lineage>
        <taxon>Bacteria</taxon>
        <taxon>Pseudomonadati</taxon>
        <taxon>Verrucomicrobiota</taxon>
        <taxon>Verrucomicrobiia</taxon>
        <taxon>Verrucomicrobiales</taxon>
        <taxon>Verrucomicrobiaceae</taxon>
        <taxon>Roseimicrobium</taxon>
    </lineage>
</organism>
<dbReference type="GO" id="GO:0008616">
    <property type="term" value="P:tRNA queuosine(34) biosynthetic process"/>
    <property type="evidence" value="ECO:0007669"/>
    <property type="project" value="UniProtKB-KW"/>
</dbReference>
<feature type="active site" description="Charge relay system" evidence="10">
    <location>
        <position position="70"/>
    </location>
</feature>
<evidence type="ECO:0000256" key="11">
    <source>
        <dbReference type="PIRSR" id="PIRSR006113-2"/>
    </source>
</evidence>